<dbReference type="Gene3D" id="2.40.330.10">
    <property type="entry name" value="DNA-binding pseudobarrel domain"/>
    <property type="match status" value="1"/>
</dbReference>
<dbReference type="InterPro" id="IPR036955">
    <property type="entry name" value="AP2/ERF_dom_sf"/>
</dbReference>
<organism evidence="7 8">
    <name type="scientific">Salix suchowensis</name>
    <dbReference type="NCBI Taxonomy" id="1278906"/>
    <lineage>
        <taxon>Eukaryota</taxon>
        <taxon>Viridiplantae</taxon>
        <taxon>Streptophyta</taxon>
        <taxon>Embryophyta</taxon>
        <taxon>Tracheophyta</taxon>
        <taxon>Spermatophyta</taxon>
        <taxon>Magnoliopsida</taxon>
        <taxon>eudicotyledons</taxon>
        <taxon>Gunneridae</taxon>
        <taxon>Pentapetalae</taxon>
        <taxon>rosids</taxon>
        <taxon>fabids</taxon>
        <taxon>Malpighiales</taxon>
        <taxon>Salicaceae</taxon>
        <taxon>Saliceae</taxon>
        <taxon>Salix</taxon>
    </lineage>
</organism>
<name>A0ABQ9BL36_9ROSI</name>
<dbReference type="InterPro" id="IPR044800">
    <property type="entry name" value="LEC2-like"/>
</dbReference>
<evidence type="ECO:0000313" key="8">
    <source>
        <dbReference type="Proteomes" id="UP001141253"/>
    </source>
</evidence>
<reference evidence="7" key="2">
    <citation type="journal article" date="2023" name="Int. J. Mol. Sci.">
        <title>De Novo Assembly and Annotation of 11 Diverse Shrub Willow (Salix) Genomes Reveals Novel Gene Organization in Sex-Linked Regions.</title>
        <authorList>
            <person name="Hyden B."/>
            <person name="Feng K."/>
            <person name="Yates T.B."/>
            <person name="Jawdy S."/>
            <person name="Cereghino C."/>
            <person name="Smart L.B."/>
            <person name="Muchero W."/>
        </authorList>
    </citation>
    <scope>NUCLEOTIDE SEQUENCE</scope>
    <source>
        <tissue evidence="7">Shoot tip</tissue>
    </source>
</reference>
<keyword evidence="5" id="KW-0539">Nucleus</keyword>
<evidence type="ECO:0000256" key="1">
    <source>
        <dbReference type="ARBA" id="ARBA00004123"/>
    </source>
</evidence>
<keyword evidence="8" id="KW-1185">Reference proteome</keyword>
<comment type="subcellular location">
    <subcellularLocation>
        <location evidence="1">Nucleus</location>
    </subcellularLocation>
</comment>
<dbReference type="InterPro" id="IPR001471">
    <property type="entry name" value="AP2/ERF_dom"/>
</dbReference>
<keyword evidence="3" id="KW-0238">DNA-binding</keyword>
<dbReference type="PANTHER" id="PTHR31140:SF80">
    <property type="entry name" value="AP2_ERF AND B3 DOMAIN TRANSCRIPTION FACTOR"/>
    <property type="match status" value="1"/>
</dbReference>
<dbReference type="CDD" id="cd00018">
    <property type="entry name" value="AP2"/>
    <property type="match status" value="1"/>
</dbReference>
<comment type="caution">
    <text evidence="7">The sequence shown here is derived from an EMBL/GenBank/DDBJ whole genome shotgun (WGS) entry which is preliminary data.</text>
</comment>
<keyword evidence="2" id="KW-0805">Transcription regulation</keyword>
<evidence type="ECO:0000256" key="4">
    <source>
        <dbReference type="ARBA" id="ARBA00023163"/>
    </source>
</evidence>
<proteinExistence type="predicted"/>
<reference evidence="7" key="1">
    <citation type="submission" date="2022-10" db="EMBL/GenBank/DDBJ databases">
        <authorList>
            <person name="Hyden B.L."/>
            <person name="Feng K."/>
            <person name="Yates T."/>
            <person name="Jawdy S."/>
            <person name="Smart L.B."/>
            <person name="Muchero W."/>
        </authorList>
    </citation>
    <scope>NUCLEOTIDE SEQUENCE</scope>
    <source>
        <tissue evidence="7">Shoot tip</tissue>
    </source>
</reference>
<sequence>MFQTGVAMQDQDASSSMISSSKSPIINVETLSLSNKLGRLHSNIGNVEKFKGIVPQKNGHWGAQIYANHQRIWLGTFKTEKEAAMAYDSAAIKLRSTDLHRNFPWNDHNVQEPSFQNQYSTERILNMIRDGSYQQLFVDFLMKQSRREEICGTTDDLNGRRVHVDDEQFSCMQLFQKDLTPSDVGKLNRLVIPKKICCQVHEVLEISDIAIGEVARALFSQRAGIIYCNEQSGKVAGFNHMEAMQRELAVILKQNMRKKLQRDGKELKEERVLKKKELKNKVKGKGFRLFGVQISDVFHLETDQVALQLQPSSQTGAE</sequence>
<dbReference type="Proteomes" id="UP001141253">
    <property type="component" value="Chromosome 3"/>
</dbReference>
<keyword evidence="4" id="KW-0804">Transcription</keyword>
<dbReference type="InterPro" id="IPR016177">
    <property type="entry name" value="DNA-bd_dom_sf"/>
</dbReference>
<dbReference type="SMART" id="SM00380">
    <property type="entry name" value="AP2"/>
    <property type="match status" value="1"/>
</dbReference>
<feature type="domain" description="AP2/ERF" evidence="6">
    <location>
        <begin position="49"/>
        <end position="104"/>
    </location>
</feature>
<dbReference type="PROSITE" id="PS51032">
    <property type="entry name" value="AP2_ERF"/>
    <property type="match status" value="1"/>
</dbReference>
<evidence type="ECO:0000256" key="3">
    <source>
        <dbReference type="ARBA" id="ARBA00023125"/>
    </source>
</evidence>
<accession>A0ABQ9BL36</accession>
<dbReference type="SUPFAM" id="SSF54171">
    <property type="entry name" value="DNA-binding domain"/>
    <property type="match status" value="1"/>
</dbReference>
<evidence type="ECO:0000313" key="7">
    <source>
        <dbReference type="EMBL" id="KAJ6387803.1"/>
    </source>
</evidence>
<gene>
    <name evidence="7" type="ORF">OIU77_026386</name>
</gene>
<evidence type="ECO:0000256" key="2">
    <source>
        <dbReference type="ARBA" id="ARBA00023015"/>
    </source>
</evidence>
<evidence type="ECO:0000256" key="5">
    <source>
        <dbReference type="ARBA" id="ARBA00023242"/>
    </source>
</evidence>
<dbReference type="Gene3D" id="3.30.730.10">
    <property type="entry name" value="AP2/ERF domain"/>
    <property type="match status" value="1"/>
</dbReference>
<dbReference type="EMBL" id="JAPFFI010000007">
    <property type="protein sequence ID" value="KAJ6387803.1"/>
    <property type="molecule type" value="Genomic_DNA"/>
</dbReference>
<evidence type="ECO:0000259" key="6">
    <source>
        <dbReference type="PROSITE" id="PS51032"/>
    </source>
</evidence>
<protein>
    <recommendedName>
        <fullName evidence="6">AP2/ERF domain-containing protein</fullName>
    </recommendedName>
</protein>
<dbReference type="InterPro" id="IPR015300">
    <property type="entry name" value="DNA-bd_pseudobarrel_sf"/>
</dbReference>
<dbReference type="PANTHER" id="PTHR31140">
    <property type="entry name" value="B3 DOMAIN-CONTAINING TRANSCRIPTION FACTOR ABI3"/>
    <property type="match status" value="1"/>
</dbReference>